<name>A0A2B4SG99_STYPI</name>
<organism evidence="2 3">
    <name type="scientific">Stylophora pistillata</name>
    <name type="common">Smooth cauliflower coral</name>
    <dbReference type="NCBI Taxonomy" id="50429"/>
    <lineage>
        <taxon>Eukaryota</taxon>
        <taxon>Metazoa</taxon>
        <taxon>Cnidaria</taxon>
        <taxon>Anthozoa</taxon>
        <taxon>Hexacorallia</taxon>
        <taxon>Scleractinia</taxon>
        <taxon>Astrocoeniina</taxon>
        <taxon>Pocilloporidae</taxon>
        <taxon>Stylophora</taxon>
    </lineage>
</organism>
<reference evidence="3" key="1">
    <citation type="journal article" date="2017" name="bioRxiv">
        <title>Comparative analysis of the genomes of Stylophora pistillata and Acropora digitifera provides evidence for extensive differences between species of corals.</title>
        <authorList>
            <person name="Voolstra C.R."/>
            <person name="Li Y."/>
            <person name="Liew Y.J."/>
            <person name="Baumgarten S."/>
            <person name="Zoccola D."/>
            <person name="Flot J.-F."/>
            <person name="Tambutte S."/>
            <person name="Allemand D."/>
            <person name="Aranda M."/>
        </authorList>
    </citation>
    <scope>NUCLEOTIDE SEQUENCE [LARGE SCALE GENOMIC DNA]</scope>
</reference>
<feature type="domain" description="Integrase zinc-binding" evidence="1">
    <location>
        <begin position="15"/>
        <end position="57"/>
    </location>
</feature>
<dbReference type="InterPro" id="IPR050951">
    <property type="entry name" value="Retrovirus_Pol_polyprotein"/>
</dbReference>
<dbReference type="Proteomes" id="UP000225706">
    <property type="component" value="Unassembled WGS sequence"/>
</dbReference>
<dbReference type="Gene3D" id="1.10.340.70">
    <property type="match status" value="1"/>
</dbReference>
<dbReference type="EMBL" id="LSMT01000089">
    <property type="protein sequence ID" value="PFX28129.1"/>
    <property type="molecule type" value="Genomic_DNA"/>
</dbReference>
<evidence type="ECO:0000259" key="1">
    <source>
        <dbReference type="Pfam" id="PF17921"/>
    </source>
</evidence>
<evidence type="ECO:0000313" key="2">
    <source>
        <dbReference type="EMBL" id="PFX28129.1"/>
    </source>
</evidence>
<dbReference type="Pfam" id="PF17921">
    <property type="entry name" value="Integrase_H2C2"/>
    <property type="match status" value="1"/>
</dbReference>
<evidence type="ECO:0000313" key="3">
    <source>
        <dbReference type="Proteomes" id="UP000225706"/>
    </source>
</evidence>
<protein>
    <submittedName>
        <fullName evidence="2">Uncharacterized protein K02A2.6</fullName>
    </submittedName>
</protein>
<accession>A0A2B4SG99</accession>
<gene>
    <name evidence="2" type="primary">K02A2.6</name>
    <name evidence="2" type="ORF">AWC38_SpisGene7137</name>
</gene>
<keyword evidence="3" id="KW-1185">Reference proteome</keyword>
<sequence>MIVVPRLLRDTLMVWLAHGGHQGIDKTKYRLRSEVWLPRMDKDVEKFCRVCHGCQVTSGFEPTEPTSRGFPPRAPWQDFGTDLLGPLPTGESILAVVDYYSGFLETKTEITPCCMIFGRETRSKLPELKRETVGVPGEEVRERDWSSKLKDKAYADLKGGATPKSIRVGDTVLVKAEKTNVLTTNFNPDPFKVVHKTRSEVTLRNEAGIELKRNTVFVKKYNEHRDVSNGNDDQVVQAGSAVQVDEAGASKIPETTVVPMPKEIPGMSKTD</sequence>
<comment type="caution">
    <text evidence="2">The sequence shown here is derived from an EMBL/GenBank/DDBJ whole genome shotgun (WGS) entry which is preliminary data.</text>
</comment>
<dbReference type="AlphaFoldDB" id="A0A2B4SG99"/>
<proteinExistence type="predicted"/>
<dbReference type="PANTHER" id="PTHR37984">
    <property type="entry name" value="PROTEIN CBG26694"/>
    <property type="match status" value="1"/>
</dbReference>
<dbReference type="OrthoDB" id="5988990at2759"/>
<dbReference type="InterPro" id="IPR041588">
    <property type="entry name" value="Integrase_H2C2"/>
</dbReference>
<dbReference type="PANTHER" id="PTHR37984:SF11">
    <property type="entry name" value="INTEGRASE CATALYTIC DOMAIN-CONTAINING PROTEIN"/>
    <property type="match status" value="1"/>
</dbReference>